<reference evidence="1 2" key="1">
    <citation type="journal article" date="2018" name="Biotechnol. Adv.">
        <title>Improved genomic resources and new bioinformatic workflow for the carcinogenic parasite Clonorchis sinensis: Biotechnological implications.</title>
        <authorList>
            <person name="Wang D."/>
            <person name="Korhonen P.K."/>
            <person name="Gasser R.B."/>
            <person name="Young N.D."/>
        </authorList>
    </citation>
    <scope>NUCLEOTIDE SEQUENCE [LARGE SCALE GENOMIC DNA]</scope>
    <source>
        <strain evidence="1">Cs-k2</strain>
    </source>
</reference>
<evidence type="ECO:0000313" key="1">
    <source>
        <dbReference type="EMBL" id="KAG5443759.1"/>
    </source>
</evidence>
<organism evidence="1 2">
    <name type="scientific">Clonorchis sinensis</name>
    <name type="common">Chinese liver fluke</name>
    <dbReference type="NCBI Taxonomy" id="79923"/>
    <lineage>
        <taxon>Eukaryota</taxon>
        <taxon>Metazoa</taxon>
        <taxon>Spiralia</taxon>
        <taxon>Lophotrochozoa</taxon>
        <taxon>Platyhelminthes</taxon>
        <taxon>Trematoda</taxon>
        <taxon>Digenea</taxon>
        <taxon>Opisthorchiida</taxon>
        <taxon>Opisthorchiata</taxon>
        <taxon>Opisthorchiidae</taxon>
        <taxon>Clonorchis</taxon>
    </lineage>
</organism>
<dbReference type="InParanoid" id="A0A3R7EPZ9"/>
<proteinExistence type="predicted"/>
<dbReference type="AlphaFoldDB" id="A0A3R7EPZ9"/>
<comment type="caution">
    <text evidence="1">The sequence shown here is derived from an EMBL/GenBank/DDBJ whole genome shotgun (WGS) entry which is preliminary data.</text>
</comment>
<accession>A0A3R7EPZ9</accession>
<reference evidence="1 2" key="2">
    <citation type="journal article" date="2021" name="Genomics">
        <title>High-quality reference genome for Clonorchis sinensis.</title>
        <authorList>
            <person name="Young N.D."/>
            <person name="Stroehlein A.J."/>
            <person name="Kinkar L."/>
            <person name="Wang T."/>
            <person name="Sohn W.M."/>
            <person name="Chang B.C.H."/>
            <person name="Kaur P."/>
            <person name="Weisz D."/>
            <person name="Dudchenko O."/>
            <person name="Aiden E.L."/>
            <person name="Korhonen P.K."/>
            <person name="Gasser R.B."/>
        </authorList>
    </citation>
    <scope>NUCLEOTIDE SEQUENCE [LARGE SCALE GENOMIC DNA]</scope>
    <source>
        <strain evidence="1">Cs-k2</strain>
    </source>
</reference>
<name>A0A3R7EPZ9_CLOSI</name>
<dbReference type="EMBL" id="NIRI02000056">
    <property type="protein sequence ID" value="KAG5443759.1"/>
    <property type="molecule type" value="Genomic_DNA"/>
</dbReference>
<evidence type="ECO:0000313" key="2">
    <source>
        <dbReference type="Proteomes" id="UP000286415"/>
    </source>
</evidence>
<sequence>MRRPAAAHSVAWKHHKREIQQLKHEAACCSTFSCLEASQTRDSGGFQVNLAKPNLFVNECISLIQCILVMHL</sequence>
<protein>
    <submittedName>
        <fullName evidence="1">Uncharacterized protein</fullName>
    </submittedName>
</protein>
<gene>
    <name evidence="1" type="ORF">CSKR_111008</name>
</gene>
<dbReference type="Proteomes" id="UP000286415">
    <property type="component" value="Unassembled WGS sequence"/>
</dbReference>
<keyword evidence="2" id="KW-1185">Reference proteome</keyword>